<protein>
    <submittedName>
        <fullName evidence="2">Cell division cycle 48C</fullName>
    </submittedName>
</protein>
<evidence type="ECO:0000313" key="3">
    <source>
        <dbReference type="Proteomes" id="UP000245207"/>
    </source>
</evidence>
<dbReference type="Proteomes" id="UP000245207">
    <property type="component" value="Unassembled WGS sequence"/>
</dbReference>
<dbReference type="AlphaFoldDB" id="A0A2U1KM77"/>
<keyword evidence="3" id="KW-1185">Reference proteome</keyword>
<keyword evidence="2" id="KW-0131">Cell cycle</keyword>
<dbReference type="STRING" id="35608.A0A2U1KM77"/>
<keyword evidence="2" id="KW-0132">Cell division</keyword>
<sequence>MLRTMSLLISHLELGFHLINLTMFMVKRSELTCDFYVPFLSVLRVEYVVDALTTKCGKEGVWAIERLLNQARGDGPLAVWFGKLLYAPLPNEDERGMILKALALKKSLDADVDLVDIGRSDRCTNYQMNEAAMAAVEDKYSKLKRQQPLLRTQHQDWHHNAS</sequence>
<dbReference type="GO" id="GO:0051301">
    <property type="term" value="P:cell division"/>
    <property type="evidence" value="ECO:0007669"/>
    <property type="project" value="UniProtKB-KW"/>
</dbReference>
<keyword evidence="1" id="KW-0732">Signal</keyword>
<feature type="signal peptide" evidence="1">
    <location>
        <begin position="1"/>
        <end position="15"/>
    </location>
</feature>
<proteinExistence type="predicted"/>
<dbReference type="OrthoDB" id="27435at2759"/>
<feature type="chain" id="PRO_5015501607" evidence="1">
    <location>
        <begin position="16"/>
        <end position="162"/>
    </location>
</feature>
<gene>
    <name evidence="2" type="ORF">CTI12_AA586810</name>
</gene>
<name>A0A2U1KM77_ARTAN</name>
<organism evidence="2 3">
    <name type="scientific">Artemisia annua</name>
    <name type="common">Sweet wormwood</name>
    <dbReference type="NCBI Taxonomy" id="35608"/>
    <lineage>
        <taxon>Eukaryota</taxon>
        <taxon>Viridiplantae</taxon>
        <taxon>Streptophyta</taxon>
        <taxon>Embryophyta</taxon>
        <taxon>Tracheophyta</taxon>
        <taxon>Spermatophyta</taxon>
        <taxon>Magnoliopsida</taxon>
        <taxon>eudicotyledons</taxon>
        <taxon>Gunneridae</taxon>
        <taxon>Pentapetalae</taxon>
        <taxon>asterids</taxon>
        <taxon>campanulids</taxon>
        <taxon>Asterales</taxon>
        <taxon>Asteraceae</taxon>
        <taxon>Asteroideae</taxon>
        <taxon>Anthemideae</taxon>
        <taxon>Artemisiinae</taxon>
        <taxon>Artemisia</taxon>
    </lineage>
</organism>
<evidence type="ECO:0000256" key="1">
    <source>
        <dbReference type="SAM" id="SignalP"/>
    </source>
</evidence>
<accession>A0A2U1KM77</accession>
<dbReference type="EMBL" id="PKPP01016301">
    <property type="protein sequence ID" value="PWA37838.1"/>
    <property type="molecule type" value="Genomic_DNA"/>
</dbReference>
<evidence type="ECO:0000313" key="2">
    <source>
        <dbReference type="EMBL" id="PWA37838.1"/>
    </source>
</evidence>
<comment type="caution">
    <text evidence="2">The sequence shown here is derived from an EMBL/GenBank/DDBJ whole genome shotgun (WGS) entry which is preliminary data.</text>
</comment>
<reference evidence="2 3" key="1">
    <citation type="journal article" date="2018" name="Mol. Plant">
        <title>The genome of Artemisia annua provides insight into the evolution of Asteraceae family and artemisinin biosynthesis.</title>
        <authorList>
            <person name="Shen Q."/>
            <person name="Zhang L."/>
            <person name="Liao Z."/>
            <person name="Wang S."/>
            <person name="Yan T."/>
            <person name="Shi P."/>
            <person name="Liu M."/>
            <person name="Fu X."/>
            <person name="Pan Q."/>
            <person name="Wang Y."/>
            <person name="Lv Z."/>
            <person name="Lu X."/>
            <person name="Zhang F."/>
            <person name="Jiang W."/>
            <person name="Ma Y."/>
            <person name="Chen M."/>
            <person name="Hao X."/>
            <person name="Li L."/>
            <person name="Tang Y."/>
            <person name="Lv G."/>
            <person name="Zhou Y."/>
            <person name="Sun X."/>
            <person name="Brodelius P.E."/>
            <person name="Rose J.K.C."/>
            <person name="Tang K."/>
        </authorList>
    </citation>
    <scope>NUCLEOTIDE SEQUENCE [LARGE SCALE GENOMIC DNA]</scope>
    <source>
        <strain evidence="3">cv. Huhao1</strain>
        <tissue evidence="2">Leaf</tissue>
    </source>
</reference>